<protein>
    <submittedName>
        <fullName evidence="1">Uncharacterized protein</fullName>
    </submittedName>
</protein>
<feature type="non-terminal residue" evidence="1">
    <location>
        <position position="144"/>
    </location>
</feature>
<comment type="caution">
    <text evidence="1">The sequence shown here is derived from an EMBL/GenBank/DDBJ whole genome shotgun (WGS) entry which is preliminary data.</text>
</comment>
<proteinExistence type="predicted"/>
<sequence>GADCGQKNKCTKLKGNCQPKGEDTEECDGVTYTGKKYCKDYKTCHCCVKKEDIKCGQKPKCSKVQGSCQLTEKSCRGLALKGSKYCKSSFCQCCIDNVDEVCGQNVKCTKKGGVCQIKGDTCNGKKLGGKKLCASKSCQCCIED</sequence>
<gene>
    <name evidence="1" type="ORF">MNOR_LOCUS12489</name>
</gene>
<keyword evidence="2" id="KW-1185">Reference proteome</keyword>
<dbReference type="AlphaFoldDB" id="A0AAV2QFY7"/>
<evidence type="ECO:0000313" key="2">
    <source>
        <dbReference type="Proteomes" id="UP001497623"/>
    </source>
</evidence>
<reference evidence="1 2" key="1">
    <citation type="submission" date="2024-05" db="EMBL/GenBank/DDBJ databases">
        <authorList>
            <person name="Wallberg A."/>
        </authorList>
    </citation>
    <scope>NUCLEOTIDE SEQUENCE [LARGE SCALE GENOMIC DNA]</scope>
</reference>
<feature type="non-terminal residue" evidence="1">
    <location>
        <position position="1"/>
    </location>
</feature>
<organism evidence="1 2">
    <name type="scientific">Meganyctiphanes norvegica</name>
    <name type="common">Northern krill</name>
    <name type="synonym">Thysanopoda norvegica</name>
    <dbReference type="NCBI Taxonomy" id="48144"/>
    <lineage>
        <taxon>Eukaryota</taxon>
        <taxon>Metazoa</taxon>
        <taxon>Ecdysozoa</taxon>
        <taxon>Arthropoda</taxon>
        <taxon>Crustacea</taxon>
        <taxon>Multicrustacea</taxon>
        <taxon>Malacostraca</taxon>
        <taxon>Eumalacostraca</taxon>
        <taxon>Eucarida</taxon>
        <taxon>Euphausiacea</taxon>
        <taxon>Euphausiidae</taxon>
        <taxon>Meganyctiphanes</taxon>
    </lineage>
</organism>
<dbReference type="Proteomes" id="UP001497623">
    <property type="component" value="Unassembled WGS sequence"/>
</dbReference>
<evidence type="ECO:0000313" key="1">
    <source>
        <dbReference type="EMBL" id="CAL4084692.1"/>
    </source>
</evidence>
<dbReference type="EMBL" id="CAXKWB010006859">
    <property type="protein sequence ID" value="CAL4084692.1"/>
    <property type="molecule type" value="Genomic_DNA"/>
</dbReference>
<accession>A0AAV2QFY7</accession>
<name>A0AAV2QFY7_MEGNR</name>